<dbReference type="InterPro" id="IPR039298">
    <property type="entry name" value="ACOT13"/>
</dbReference>
<proteinExistence type="inferred from homology"/>
<dbReference type="EMBL" id="KQ086195">
    <property type="protein sequence ID" value="KLO06574.1"/>
    <property type="molecule type" value="Genomic_DNA"/>
</dbReference>
<dbReference type="NCBIfam" id="TIGR00369">
    <property type="entry name" value="unchar_dom_1"/>
    <property type="match status" value="1"/>
</dbReference>
<dbReference type="InterPro" id="IPR003736">
    <property type="entry name" value="PAAI_dom"/>
</dbReference>
<keyword evidence="6" id="KW-1185">Reference proteome</keyword>
<dbReference type="InterPro" id="IPR029069">
    <property type="entry name" value="HotDog_dom_sf"/>
</dbReference>
<organism evidence="5 6">
    <name type="scientific">Schizopora paradoxa</name>
    <dbReference type="NCBI Taxonomy" id="27342"/>
    <lineage>
        <taxon>Eukaryota</taxon>
        <taxon>Fungi</taxon>
        <taxon>Dikarya</taxon>
        <taxon>Basidiomycota</taxon>
        <taxon>Agaricomycotina</taxon>
        <taxon>Agaricomycetes</taxon>
        <taxon>Hymenochaetales</taxon>
        <taxon>Schizoporaceae</taxon>
        <taxon>Schizopora</taxon>
    </lineage>
</organism>
<feature type="region of interest" description="Disordered" evidence="3">
    <location>
        <begin position="1"/>
        <end position="30"/>
    </location>
</feature>
<evidence type="ECO:0000256" key="1">
    <source>
        <dbReference type="ARBA" id="ARBA00008324"/>
    </source>
</evidence>
<evidence type="ECO:0000256" key="3">
    <source>
        <dbReference type="SAM" id="MobiDB-lite"/>
    </source>
</evidence>
<feature type="domain" description="Thioesterase" evidence="4">
    <location>
        <begin position="96"/>
        <end position="174"/>
    </location>
</feature>
<dbReference type="Pfam" id="PF03061">
    <property type="entry name" value="4HBT"/>
    <property type="match status" value="1"/>
</dbReference>
<dbReference type="Gene3D" id="3.10.129.10">
    <property type="entry name" value="Hotdog Thioesterase"/>
    <property type="match status" value="1"/>
</dbReference>
<keyword evidence="2" id="KW-0378">Hydrolase</keyword>
<dbReference type="GO" id="GO:0047617">
    <property type="term" value="F:fatty acyl-CoA hydrolase activity"/>
    <property type="evidence" value="ECO:0007669"/>
    <property type="project" value="InterPro"/>
</dbReference>
<evidence type="ECO:0000256" key="2">
    <source>
        <dbReference type="ARBA" id="ARBA00022801"/>
    </source>
</evidence>
<accession>A0A0H2R427</accession>
<name>A0A0H2R427_9AGAM</name>
<dbReference type="PANTHER" id="PTHR21660">
    <property type="entry name" value="THIOESTERASE SUPERFAMILY MEMBER-RELATED"/>
    <property type="match status" value="1"/>
</dbReference>
<dbReference type="CDD" id="cd03443">
    <property type="entry name" value="PaaI_thioesterase"/>
    <property type="match status" value="1"/>
</dbReference>
<dbReference type="InParanoid" id="A0A0H2R427"/>
<dbReference type="OrthoDB" id="2831072at2759"/>
<protein>
    <recommendedName>
        <fullName evidence="4">Thioesterase domain-containing protein</fullName>
    </recommendedName>
</protein>
<dbReference type="Proteomes" id="UP000053477">
    <property type="component" value="Unassembled WGS sequence"/>
</dbReference>
<dbReference type="STRING" id="27342.A0A0H2R427"/>
<dbReference type="PANTHER" id="PTHR21660:SF1">
    <property type="entry name" value="ACYL-COENZYME A THIOESTERASE 13"/>
    <property type="match status" value="1"/>
</dbReference>
<dbReference type="AlphaFoldDB" id="A0A0H2R427"/>
<comment type="similarity">
    <text evidence="1">Belongs to the thioesterase PaaI family.</text>
</comment>
<evidence type="ECO:0000259" key="4">
    <source>
        <dbReference type="Pfam" id="PF03061"/>
    </source>
</evidence>
<reference evidence="5 6" key="1">
    <citation type="submission" date="2015-04" db="EMBL/GenBank/DDBJ databases">
        <title>Complete genome sequence of Schizopora paradoxa KUC8140, a cosmopolitan wood degrader in East Asia.</title>
        <authorList>
            <consortium name="DOE Joint Genome Institute"/>
            <person name="Min B."/>
            <person name="Park H."/>
            <person name="Jang Y."/>
            <person name="Kim J.-J."/>
            <person name="Kim K.H."/>
            <person name="Pangilinan J."/>
            <person name="Lipzen A."/>
            <person name="Riley R."/>
            <person name="Grigoriev I.V."/>
            <person name="Spatafora J.W."/>
            <person name="Choi I.-G."/>
        </authorList>
    </citation>
    <scope>NUCLEOTIDE SEQUENCE [LARGE SCALE GENOMIC DNA]</scope>
    <source>
        <strain evidence="5 6">KUC8140</strain>
    </source>
</reference>
<gene>
    <name evidence="5" type="ORF">SCHPADRAFT_882727</name>
</gene>
<sequence length="194" mass="20457">MSPGSKPSSSRRQGASESNSPSERPIAGNAAPNVKEKVVELLGFFNGGGTGFGDKIGLRIAVTEVSVAKKEYEPQKFEGVVICEMTVEEDMVNGAGNLHGGCAAYLVDVCSTLPIAAYQEANSKVSIGGVSQVIDMVYHSPAQLGDKLKLISRTLAVGARSMSARCEIWNETHHRLVASGTHIKMEPSPAKASL</sequence>
<evidence type="ECO:0000313" key="5">
    <source>
        <dbReference type="EMBL" id="KLO06574.1"/>
    </source>
</evidence>
<dbReference type="InterPro" id="IPR006683">
    <property type="entry name" value="Thioestr_dom"/>
</dbReference>
<evidence type="ECO:0000313" key="6">
    <source>
        <dbReference type="Proteomes" id="UP000053477"/>
    </source>
</evidence>
<dbReference type="SUPFAM" id="SSF54637">
    <property type="entry name" value="Thioesterase/thiol ester dehydrase-isomerase"/>
    <property type="match status" value="1"/>
</dbReference>
<feature type="compositionally biased region" description="Polar residues" evidence="3">
    <location>
        <begin position="1"/>
        <end position="22"/>
    </location>
</feature>